<dbReference type="InterPro" id="IPR003660">
    <property type="entry name" value="HAMP_dom"/>
</dbReference>
<evidence type="ECO:0000313" key="22">
    <source>
        <dbReference type="EMBL" id="OPX54593.1"/>
    </source>
</evidence>
<feature type="modified residue" description="4-aspartylphosphate" evidence="15">
    <location>
        <position position="806"/>
    </location>
</feature>
<dbReference type="EC" id="2.7.13.3" evidence="3"/>
<dbReference type="InterPro" id="IPR003594">
    <property type="entry name" value="HATPase_dom"/>
</dbReference>
<evidence type="ECO:0000256" key="10">
    <source>
        <dbReference type="ARBA" id="ARBA00022840"/>
    </source>
</evidence>
<dbReference type="FunFam" id="3.30.565.10:FF:000010">
    <property type="entry name" value="Sensor histidine kinase RcsC"/>
    <property type="match status" value="1"/>
</dbReference>
<evidence type="ECO:0000256" key="1">
    <source>
        <dbReference type="ARBA" id="ARBA00000085"/>
    </source>
</evidence>
<evidence type="ECO:0000256" key="17">
    <source>
        <dbReference type="SAM" id="Phobius"/>
    </source>
</evidence>
<dbReference type="SMART" id="SM00448">
    <property type="entry name" value="REC"/>
    <property type="match status" value="1"/>
</dbReference>
<dbReference type="PROSITE" id="PS50109">
    <property type="entry name" value="HIS_KIN"/>
    <property type="match status" value="1"/>
</dbReference>
<evidence type="ECO:0000256" key="6">
    <source>
        <dbReference type="ARBA" id="ARBA00022679"/>
    </source>
</evidence>
<evidence type="ECO:0000256" key="13">
    <source>
        <dbReference type="ARBA" id="ARBA00023136"/>
    </source>
</evidence>
<evidence type="ECO:0000259" key="18">
    <source>
        <dbReference type="PROSITE" id="PS50109"/>
    </source>
</evidence>
<dbReference type="Gene3D" id="6.10.340.10">
    <property type="match status" value="1"/>
</dbReference>
<dbReference type="GO" id="GO:0005524">
    <property type="term" value="F:ATP binding"/>
    <property type="evidence" value="ECO:0007669"/>
    <property type="project" value="UniProtKB-KW"/>
</dbReference>
<feature type="modified residue" description="Phosphohistidine" evidence="14">
    <location>
        <position position="975"/>
    </location>
</feature>
<organism evidence="22 23">
    <name type="scientific">Oceanospirillum multiglobuliferum</name>
    <dbReference type="NCBI Taxonomy" id="64969"/>
    <lineage>
        <taxon>Bacteria</taxon>
        <taxon>Pseudomonadati</taxon>
        <taxon>Pseudomonadota</taxon>
        <taxon>Gammaproteobacteria</taxon>
        <taxon>Oceanospirillales</taxon>
        <taxon>Oceanospirillaceae</taxon>
        <taxon>Oceanospirillum</taxon>
    </lineage>
</organism>
<protein>
    <recommendedName>
        <fullName evidence="3">histidine kinase</fullName>
        <ecNumber evidence="3">2.7.13.3</ecNumber>
    </recommendedName>
</protein>
<dbReference type="InterPro" id="IPR003661">
    <property type="entry name" value="HisK_dim/P_dom"/>
</dbReference>
<evidence type="ECO:0000256" key="16">
    <source>
        <dbReference type="SAM" id="MobiDB-lite"/>
    </source>
</evidence>
<comment type="catalytic activity">
    <reaction evidence="1">
        <text>ATP + protein L-histidine = ADP + protein N-phospho-L-histidine.</text>
        <dbReference type="EC" id="2.7.13.3"/>
    </reaction>
</comment>
<comment type="subcellular location">
    <subcellularLocation>
        <location evidence="2">Cell membrane</location>
        <topology evidence="2">Multi-pass membrane protein</topology>
    </subcellularLocation>
</comment>
<dbReference type="SUPFAM" id="SSF55874">
    <property type="entry name" value="ATPase domain of HSP90 chaperone/DNA topoisomerase II/histidine kinase"/>
    <property type="match status" value="1"/>
</dbReference>
<keyword evidence="10" id="KW-0067">ATP-binding</keyword>
<dbReference type="Gene3D" id="1.20.120.160">
    <property type="entry name" value="HPT domain"/>
    <property type="match status" value="1"/>
</dbReference>
<dbReference type="CDD" id="cd16922">
    <property type="entry name" value="HATPase_EvgS-ArcB-TorS-like"/>
    <property type="match status" value="1"/>
</dbReference>
<dbReference type="SUPFAM" id="SSF47226">
    <property type="entry name" value="Histidine-containing phosphotransfer domain, HPT domain"/>
    <property type="match status" value="1"/>
</dbReference>
<evidence type="ECO:0000256" key="15">
    <source>
        <dbReference type="PROSITE-ProRule" id="PRU00169"/>
    </source>
</evidence>
<evidence type="ECO:0000313" key="23">
    <source>
        <dbReference type="Proteomes" id="UP000191418"/>
    </source>
</evidence>
<dbReference type="CDD" id="cd06225">
    <property type="entry name" value="HAMP"/>
    <property type="match status" value="1"/>
</dbReference>
<evidence type="ECO:0000259" key="20">
    <source>
        <dbReference type="PROSITE" id="PS50885"/>
    </source>
</evidence>
<dbReference type="Proteomes" id="UP000191418">
    <property type="component" value="Unassembled WGS sequence"/>
</dbReference>
<comment type="caution">
    <text evidence="22">The sequence shown here is derived from an EMBL/GenBank/DDBJ whole genome shotgun (WGS) entry which is preliminary data.</text>
</comment>
<feature type="transmembrane region" description="Helical" evidence="17">
    <location>
        <begin position="6"/>
        <end position="25"/>
    </location>
</feature>
<feature type="domain" description="HPt" evidence="21">
    <location>
        <begin position="936"/>
        <end position="1029"/>
    </location>
</feature>
<evidence type="ECO:0000259" key="21">
    <source>
        <dbReference type="PROSITE" id="PS50894"/>
    </source>
</evidence>
<evidence type="ECO:0000259" key="19">
    <source>
        <dbReference type="PROSITE" id="PS50110"/>
    </source>
</evidence>
<dbReference type="Pfam" id="PF02518">
    <property type="entry name" value="HATPase_c"/>
    <property type="match status" value="1"/>
</dbReference>
<evidence type="ECO:0000256" key="12">
    <source>
        <dbReference type="ARBA" id="ARBA00023012"/>
    </source>
</evidence>
<accession>A0A1T4RXQ7</accession>
<keyword evidence="9" id="KW-0418">Kinase</keyword>
<dbReference type="Pfam" id="PF00072">
    <property type="entry name" value="Response_reg"/>
    <property type="match status" value="1"/>
</dbReference>
<dbReference type="InterPro" id="IPR001789">
    <property type="entry name" value="Sig_transdc_resp-reg_receiver"/>
</dbReference>
<dbReference type="NCBIfam" id="TIGR00229">
    <property type="entry name" value="sensory_box"/>
    <property type="match status" value="1"/>
</dbReference>
<evidence type="ECO:0000256" key="14">
    <source>
        <dbReference type="PROSITE-ProRule" id="PRU00110"/>
    </source>
</evidence>
<keyword evidence="12" id="KW-0902">Two-component regulatory system</keyword>
<dbReference type="InterPro" id="IPR000014">
    <property type="entry name" value="PAS"/>
</dbReference>
<dbReference type="CDD" id="cd00088">
    <property type="entry name" value="HPT"/>
    <property type="match status" value="1"/>
</dbReference>
<dbReference type="InterPro" id="IPR004358">
    <property type="entry name" value="Sig_transdc_His_kin-like_C"/>
</dbReference>
<feature type="domain" description="HAMP" evidence="20">
    <location>
        <begin position="185"/>
        <end position="237"/>
    </location>
</feature>
<evidence type="ECO:0000256" key="7">
    <source>
        <dbReference type="ARBA" id="ARBA00022692"/>
    </source>
</evidence>
<dbReference type="SMART" id="SM00388">
    <property type="entry name" value="HisKA"/>
    <property type="match status" value="1"/>
</dbReference>
<dbReference type="PROSITE" id="PS50894">
    <property type="entry name" value="HPT"/>
    <property type="match status" value="1"/>
</dbReference>
<dbReference type="Gene3D" id="1.10.287.130">
    <property type="match status" value="1"/>
</dbReference>
<evidence type="ECO:0000256" key="4">
    <source>
        <dbReference type="ARBA" id="ARBA00022475"/>
    </source>
</evidence>
<evidence type="ECO:0000256" key="5">
    <source>
        <dbReference type="ARBA" id="ARBA00022553"/>
    </source>
</evidence>
<feature type="domain" description="Histidine kinase" evidence="18">
    <location>
        <begin position="510"/>
        <end position="732"/>
    </location>
</feature>
<dbReference type="InterPro" id="IPR036641">
    <property type="entry name" value="HPT_dom_sf"/>
</dbReference>
<dbReference type="RefSeq" id="WP_078746172.1">
    <property type="nucleotide sequence ID" value="NZ_FUXG01000021.1"/>
</dbReference>
<keyword evidence="6" id="KW-0808">Transferase</keyword>
<dbReference type="SUPFAM" id="SSF55785">
    <property type="entry name" value="PYP-like sensor domain (PAS domain)"/>
    <property type="match status" value="2"/>
</dbReference>
<name>A0A1T4RXQ7_9GAMM</name>
<dbReference type="CDD" id="cd00082">
    <property type="entry name" value="HisKA"/>
    <property type="match status" value="1"/>
</dbReference>
<dbReference type="InterPro" id="IPR011006">
    <property type="entry name" value="CheY-like_superfamily"/>
</dbReference>
<evidence type="ECO:0000256" key="11">
    <source>
        <dbReference type="ARBA" id="ARBA00022989"/>
    </source>
</evidence>
<dbReference type="EMBL" id="MTSM01000022">
    <property type="protein sequence ID" value="OPX54593.1"/>
    <property type="molecule type" value="Genomic_DNA"/>
</dbReference>
<feature type="domain" description="Response regulatory" evidence="19">
    <location>
        <begin position="757"/>
        <end position="873"/>
    </location>
</feature>
<gene>
    <name evidence="22" type="ORF">BTE48_13515</name>
</gene>
<dbReference type="PANTHER" id="PTHR45339">
    <property type="entry name" value="HYBRID SIGNAL TRANSDUCTION HISTIDINE KINASE J"/>
    <property type="match status" value="1"/>
</dbReference>
<keyword evidence="4" id="KW-1003">Cell membrane</keyword>
<dbReference type="OrthoDB" id="9810730at2"/>
<keyword evidence="7 17" id="KW-0812">Transmembrane</keyword>
<keyword evidence="8" id="KW-0547">Nucleotide-binding</keyword>
<dbReference type="InterPro" id="IPR035965">
    <property type="entry name" value="PAS-like_dom_sf"/>
</dbReference>
<keyword evidence="23" id="KW-1185">Reference proteome</keyword>
<dbReference type="PANTHER" id="PTHR45339:SF1">
    <property type="entry name" value="HYBRID SIGNAL TRANSDUCTION HISTIDINE KINASE J"/>
    <property type="match status" value="1"/>
</dbReference>
<evidence type="ECO:0000256" key="2">
    <source>
        <dbReference type="ARBA" id="ARBA00004651"/>
    </source>
</evidence>
<dbReference type="SMART" id="SM00387">
    <property type="entry name" value="HATPase_c"/>
    <property type="match status" value="1"/>
</dbReference>
<sequence>MSFRIRLLISLILIECAIGGTLYYLHSQTLAQNTKNSIQAQYQSHYQFIDSLIKSHSQQGGLTAPMQRLELALTQLTQGQGDIAYIRVRDQQQSSPIETDKPKLLLEARASYFNGNFKPDTYLSLEKPYYCTTSDLSIGSHRYQVDIALNLRPTVKALRQLEQQHLYTTLGLLAGVALLGLGLFRDYGKGIQALRQAVSAVESGQLGYKIKSEHLGELTPTAEAFNRMSKRLSLISDEQNALYHDLLQKDRRLELILNSTDEGILGLNAQQEVFVANLAALQLLGLETATDIQIDALLPPAAKTALAQLYRHQVPFHLEDSCIFTPNQRFIPVEIRGSQTGSEQEPFTIISLRNLSLEKRIQREVEQQNALKAALMDASINAILLMDNEGNTISFNLSMFNLLNRIKPEQESLDLFDLLHIARVDHESRIETLERHSLINSHLHQQQLITPEGEVLHIEFNIQAFDANGQLYYTLVVSDITQRIQDQQRLEAAIEAADSANIAKSQFLAAMSHEIRTPLNGIHGSISLLKNAPLSTQQLELVQAAELSSDVLMQLINDILDFAKIEAGKMTLESNEISLANIIDEALVIIGPKAQQLSLPIKVSIDPSINRCVLADAGRIRQICLNLLSNAVKFTPKGHIHVELEKLPQSNDQLLYVRLAVTDTGVGISANKQALLFNEFTQANQSDSRRFGGSGLGLVISQRLAKLMGGYIVFSSIEGKGSQFCVYLKCPKTDTTVTNYSPTVLSQSEQPLNEQYRVLLVEDSITNQLIATRMLEALNQQIEVANNGVEALQTLKERPFDLILMDLQMPEMNGYEATQLIRAQVKYQHIPIIAMTANVVTSDKERCFEVGMNDFLPKPVNLSELRRLLLRWLPHNDKTYNHKAKPELSLTDETSEAEGSAVDPATETKDTQTRDTMADIDALSISVIKQMEQDIGLDRCTQMIGIVLKELDHRMQLVLQHQQAQEISAIGEQAHTIKSTSASFGLLQVAELARQLEHDCRYEQGQQHQKLITQLQTLLPASVALLKAYQNQSEDKQGSTIEG</sequence>
<keyword evidence="5 15" id="KW-0597">Phosphoprotein</keyword>
<dbReference type="PROSITE" id="PS50885">
    <property type="entry name" value="HAMP"/>
    <property type="match status" value="1"/>
</dbReference>
<dbReference type="STRING" id="64969.SAMN02745127_02636"/>
<evidence type="ECO:0000256" key="3">
    <source>
        <dbReference type="ARBA" id="ARBA00012438"/>
    </source>
</evidence>
<dbReference type="Gene3D" id="3.30.450.20">
    <property type="entry name" value="PAS domain"/>
    <property type="match status" value="2"/>
</dbReference>
<dbReference type="Gene3D" id="3.30.565.10">
    <property type="entry name" value="Histidine kinase-like ATPase, C-terminal domain"/>
    <property type="match status" value="1"/>
</dbReference>
<dbReference type="InterPro" id="IPR036097">
    <property type="entry name" value="HisK_dim/P_sf"/>
</dbReference>
<dbReference type="SUPFAM" id="SSF52172">
    <property type="entry name" value="CheY-like"/>
    <property type="match status" value="1"/>
</dbReference>
<dbReference type="InterPro" id="IPR036890">
    <property type="entry name" value="HATPase_C_sf"/>
</dbReference>
<proteinExistence type="predicted"/>
<dbReference type="Gene3D" id="3.40.50.2300">
    <property type="match status" value="1"/>
</dbReference>
<dbReference type="AlphaFoldDB" id="A0A1T4RXQ7"/>
<dbReference type="CDD" id="cd17546">
    <property type="entry name" value="REC_hyHK_CKI1_RcsC-like"/>
    <property type="match status" value="1"/>
</dbReference>
<feature type="region of interest" description="Disordered" evidence="16">
    <location>
        <begin position="883"/>
        <end position="911"/>
    </location>
</feature>
<evidence type="ECO:0000256" key="9">
    <source>
        <dbReference type="ARBA" id="ARBA00022777"/>
    </source>
</evidence>
<dbReference type="InterPro" id="IPR008207">
    <property type="entry name" value="Sig_transdc_His_kin_Hpt_dom"/>
</dbReference>
<keyword evidence="13 17" id="KW-0472">Membrane</keyword>
<dbReference type="GO" id="GO:0005886">
    <property type="term" value="C:plasma membrane"/>
    <property type="evidence" value="ECO:0007669"/>
    <property type="project" value="UniProtKB-SubCell"/>
</dbReference>
<keyword evidence="11 17" id="KW-1133">Transmembrane helix</keyword>
<dbReference type="PROSITE" id="PS50110">
    <property type="entry name" value="RESPONSE_REGULATORY"/>
    <property type="match status" value="1"/>
</dbReference>
<reference evidence="22 23" key="1">
    <citation type="submission" date="2017-01" db="EMBL/GenBank/DDBJ databases">
        <title>Genome Sequencing of a Marine Spirillum, Oceanospirillum multiglobuliferum ATCC 33336, from Japan.</title>
        <authorList>
            <person name="Carney J.G."/>
            <person name="Trachtenberg A.M."/>
            <person name="Rheaume B.A."/>
            <person name="Linnane J.D."/>
            <person name="Pitts N.L."/>
            <person name="Mykles D.L."/>
            <person name="Maclea K.S."/>
        </authorList>
    </citation>
    <scope>NUCLEOTIDE SEQUENCE [LARGE SCALE GENOMIC DNA]</scope>
    <source>
        <strain evidence="22 23">ATCC 33336</strain>
    </source>
</reference>
<dbReference type="InterPro" id="IPR005467">
    <property type="entry name" value="His_kinase_dom"/>
</dbReference>
<dbReference type="PRINTS" id="PR00344">
    <property type="entry name" value="BCTRLSENSOR"/>
</dbReference>
<dbReference type="Pfam" id="PF00512">
    <property type="entry name" value="HisKA"/>
    <property type="match status" value="1"/>
</dbReference>
<dbReference type="GO" id="GO:0000155">
    <property type="term" value="F:phosphorelay sensor kinase activity"/>
    <property type="evidence" value="ECO:0007669"/>
    <property type="project" value="InterPro"/>
</dbReference>
<dbReference type="SMART" id="SM00091">
    <property type="entry name" value="PAS"/>
    <property type="match status" value="2"/>
</dbReference>
<dbReference type="Pfam" id="PF01627">
    <property type="entry name" value="Hpt"/>
    <property type="match status" value="1"/>
</dbReference>
<evidence type="ECO:0000256" key="8">
    <source>
        <dbReference type="ARBA" id="ARBA00022741"/>
    </source>
</evidence>
<dbReference type="SUPFAM" id="SSF47384">
    <property type="entry name" value="Homodimeric domain of signal transducing histidine kinase"/>
    <property type="match status" value="1"/>
</dbReference>